<gene>
    <name evidence="19" type="primary">DHRSX</name>
    <name evidence="19" type="ORF">AOXY_G10620</name>
</gene>
<dbReference type="EMBL" id="JAGXEW010000009">
    <property type="protein sequence ID" value="KAK1167841.1"/>
    <property type="molecule type" value="Genomic_DNA"/>
</dbReference>
<dbReference type="PRINTS" id="PR00080">
    <property type="entry name" value="SDRFAMILY"/>
</dbReference>
<comment type="similarity">
    <text evidence="4 18">Belongs to the short-chain dehydrogenases/reductases (SDR) family.</text>
</comment>
<dbReference type="Proteomes" id="UP001230051">
    <property type="component" value="Unassembled WGS sequence"/>
</dbReference>
<evidence type="ECO:0000256" key="3">
    <source>
        <dbReference type="ARBA" id="ARBA00004922"/>
    </source>
</evidence>
<comment type="function">
    <text evidence="10">Oxidoreductase that plays a key role in early steps of protein N-linked glycosylation by mediating two non-consecutive steps in dolichol biosynthesis. Acts both as a NAD(+)-dependent dehydrogenase and as a NADPH-dependent reductase during the conversion of polyprenol into dolichol. First catalyzes the NAD(+)-dependent dehydrogenation of polyprenol into polyprenal; polyprenal is then reduced into dolichal by SRD5A3. It then catalyzes the NADPH-dependent reduction of dolichal into dolichol. May also acts as a positive regulator of starvation-induced autophagy.</text>
</comment>
<evidence type="ECO:0000256" key="5">
    <source>
        <dbReference type="ARBA" id="ARBA00022525"/>
    </source>
</evidence>
<evidence type="ECO:0000256" key="17">
    <source>
        <dbReference type="ARBA" id="ARBA00093592"/>
    </source>
</evidence>
<dbReference type="CDD" id="cd05327">
    <property type="entry name" value="retinol-DH_like_SDR_c_like"/>
    <property type="match status" value="1"/>
</dbReference>
<evidence type="ECO:0000313" key="19">
    <source>
        <dbReference type="EMBL" id="KAK1167841.1"/>
    </source>
</evidence>
<evidence type="ECO:0000256" key="13">
    <source>
        <dbReference type="ARBA" id="ARBA00093184"/>
    </source>
</evidence>
<keyword evidence="20" id="KW-1185">Reference proteome</keyword>
<evidence type="ECO:0000313" key="20">
    <source>
        <dbReference type="Proteomes" id="UP001230051"/>
    </source>
</evidence>
<dbReference type="GO" id="GO:0005811">
    <property type="term" value="C:lipid droplet"/>
    <property type="evidence" value="ECO:0007669"/>
    <property type="project" value="UniProtKB-SubCell"/>
</dbReference>
<name>A0AAD8DF13_ACIOX</name>
<evidence type="ECO:0000256" key="2">
    <source>
        <dbReference type="ARBA" id="ARBA00004613"/>
    </source>
</evidence>
<comment type="subcellular location">
    <subcellularLocation>
        <location evidence="1">Lipid droplet</location>
    </subcellularLocation>
    <subcellularLocation>
        <location evidence="2">Secreted</location>
    </subcellularLocation>
</comment>
<evidence type="ECO:0000256" key="16">
    <source>
        <dbReference type="ARBA" id="ARBA00093253"/>
    </source>
</evidence>
<evidence type="ECO:0000256" key="4">
    <source>
        <dbReference type="ARBA" id="ARBA00006484"/>
    </source>
</evidence>
<comment type="catalytic activity">
    <reaction evidence="16">
        <text>a di-trans,poly-cis-polyprenol + NADP(+) = a di-trans,poly-cis-polyprenal + NADPH + H(+)</text>
        <dbReference type="Rhea" id="RHEA:80723"/>
        <dbReference type="Rhea" id="RHEA-COMP:19496"/>
        <dbReference type="Rhea" id="RHEA-COMP:19536"/>
        <dbReference type="ChEBI" id="CHEBI:15378"/>
        <dbReference type="ChEBI" id="CHEBI:57783"/>
        <dbReference type="ChEBI" id="CHEBI:58349"/>
        <dbReference type="ChEBI" id="CHEBI:67132"/>
        <dbReference type="ChEBI" id="CHEBI:231623"/>
        <dbReference type="EC" id="1.1.1.441"/>
    </reaction>
    <physiologicalReaction direction="left-to-right" evidence="16">
        <dbReference type="Rhea" id="RHEA:80724"/>
    </physiologicalReaction>
</comment>
<evidence type="ECO:0000256" key="9">
    <source>
        <dbReference type="ARBA" id="ARBA00023027"/>
    </source>
</evidence>
<proteinExistence type="inferred from homology"/>
<keyword evidence="5" id="KW-0964">Secreted</keyword>
<protein>
    <recommendedName>
        <fullName evidence="11">Polyprenol dehydrogenase</fullName>
        <ecNumber evidence="17">1.1.1.441</ecNumber>
    </recommendedName>
    <alternativeName>
        <fullName evidence="12">Dolichal reductase</fullName>
    </alternativeName>
</protein>
<evidence type="ECO:0000256" key="6">
    <source>
        <dbReference type="ARBA" id="ARBA00022677"/>
    </source>
</evidence>
<evidence type="ECO:0000256" key="7">
    <source>
        <dbReference type="ARBA" id="ARBA00022857"/>
    </source>
</evidence>
<evidence type="ECO:0000256" key="8">
    <source>
        <dbReference type="ARBA" id="ARBA00023002"/>
    </source>
</evidence>
<dbReference type="PRINTS" id="PR00081">
    <property type="entry name" value="GDHRDH"/>
</dbReference>
<comment type="catalytic activity">
    <reaction evidence="14">
        <text>a di-trans,poly-cis-polyprenol + NAD(+) = a di-trans,poly-cis-polyprenal + NADH + H(+)</text>
        <dbReference type="Rhea" id="RHEA:80719"/>
        <dbReference type="Rhea" id="RHEA-COMP:19496"/>
        <dbReference type="Rhea" id="RHEA-COMP:19536"/>
        <dbReference type="ChEBI" id="CHEBI:15378"/>
        <dbReference type="ChEBI" id="CHEBI:57540"/>
        <dbReference type="ChEBI" id="CHEBI:57945"/>
        <dbReference type="ChEBI" id="CHEBI:67132"/>
        <dbReference type="ChEBI" id="CHEBI:231623"/>
        <dbReference type="EC" id="1.1.1.441"/>
    </reaction>
    <physiologicalReaction direction="left-to-right" evidence="14">
        <dbReference type="Rhea" id="RHEA:80720"/>
    </physiologicalReaction>
</comment>
<sequence>MLVFSVVIPVLKVYYIGLKVLLYQLFNKSFPLPVFPKQNGRVAIVTGGAKGIGYETARHLARLGMHIIIGTVKTHSNNMDLFSELKYFIAFSVEFIHLDLTSLKSVHWFVKEFNDRGLPLHILVNNAGVMLVPERTTQDGFEEHIGLNYLGHFLLTKLLLDKLKQSGCQESSARIVTVSSVTHYCGELDLEDLQSCSCYSSHRAYAQSKLALVLFTYYLQQRLTAEGSHVTTNAVDPGVVNTDLYQNICWPAQLLKGLMAGLLFRTPEEGASISIYAAAAPELEGVGGCYLYNGQRTKSADASYDEELQSRLWTLSCSLVGIPEQHRKVY</sequence>
<evidence type="ECO:0000256" key="18">
    <source>
        <dbReference type="RuleBase" id="RU000363"/>
    </source>
</evidence>
<evidence type="ECO:0000256" key="14">
    <source>
        <dbReference type="ARBA" id="ARBA00093201"/>
    </source>
</evidence>
<comment type="pathway">
    <text evidence="3">Protein modification; protein glycosylation.</text>
</comment>
<keyword evidence="6" id="KW-0551">Lipid droplet</keyword>
<keyword evidence="9" id="KW-0520">NAD</keyword>
<dbReference type="FunFam" id="3.40.50.720:FF:000490">
    <property type="entry name" value="Dehydrogenase/reductase SDR family member on chromosome X"/>
    <property type="match status" value="1"/>
</dbReference>
<evidence type="ECO:0000256" key="10">
    <source>
        <dbReference type="ARBA" id="ARBA00057816"/>
    </source>
</evidence>
<keyword evidence="7" id="KW-0521">NADP</keyword>
<comment type="catalytic activity">
    <reaction evidence="15">
        <text>a di-trans,poly-cis-dolichol + NADP(+) = a di-trans,poly-cis-dolichal + NADPH + H(+)</text>
        <dbReference type="Rhea" id="RHEA:80731"/>
        <dbReference type="Rhea" id="RHEA-COMP:19495"/>
        <dbReference type="Rhea" id="RHEA-COMP:19537"/>
        <dbReference type="ChEBI" id="CHEBI:15378"/>
        <dbReference type="ChEBI" id="CHEBI:16091"/>
        <dbReference type="ChEBI" id="CHEBI:57783"/>
        <dbReference type="ChEBI" id="CHEBI:58349"/>
        <dbReference type="ChEBI" id="CHEBI:231637"/>
        <dbReference type="EC" id="1.1.1.441"/>
    </reaction>
    <physiologicalReaction direction="right-to-left" evidence="15">
        <dbReference type="Rhea" id="RHEA:80733"/>
    </physiologicalReaction>
</comment>
<dbReference type="InterPro" id="IPR036291">
    <property type="entry name" value="NAD(P)-bd_dom_sf"/>
</dbReference>
<dbReference type="PANTHER" id="PTHR24320">
    <property type="entry name" value="RETINOL DEHYDROGENASE"/>
    <property type="match status" value="1"/>
</dbReference>
<dbReference type="Pfam" id="PF00106">
    <property type="entry name" value="adh_short"/>
    <property type="match status" value="1"/>
</dbReference>
<evidence type="ECO:0000256" key="11">
    <source>
        <dbReference type="ARBA" id="ARBA00074632"/>
    </source>
</evidence>
<dbReference type="AlphaFoldDB" id="A0AAD8DF13"/>
<dbReference type="SUPFAM" id="SSF51735">
    <property type="entry name" value="NAD(P)-binding Rossmann-fold domains"/>
    <property type="match status" value="1"/>
</dbReference>
<dbReference type="GO" id="GO:0016491">
    <property type="term" value="F:oxidoreductase activity"/>
    <property type="evidence" value="ECO:0007669"/>
    <property type="project" value="UniProtKB-KW"/>
</dbReference>
<organism evidence="19 20">
    <name type="scientific">Acipenser oxyrinchus oxyrinchus</name>
    <dbReference type="NCBI Taxonomy" id="40147"/>
    <lineage>
        <taxon>Eukaryota</taxon>
        <taxon>Metazoa</taxon>
        <taxon>Chordata</taxon>
        <taxon>Craniata</taxon>
        <taxon>Vertebrata</taxon>
        <taxon>Euteleostomi</taxon>
        <taxon>Actinopterygii</taxon>
        <taxon>Chondrostei</taxon>
        <taxon>Acipenseriformes</taxon>
        <taxon>Acipenseridae</taxon>
        <taxon>Acipenser</taxon>
    </lineage>
</organism>
<dbReference type="Gene3D" id="3.40.50.720">
    <property type="entry name" value="NAD(P)-binding Rossmann-like Domain"/>
    <property type="match status" value="1"/>
</dbReference>
<dbReference type="GO" id="GO:0005576">
    <property type="term" value="C:extracellular region"/>
    <property type="evidence" value="ECO:0007669"/>
    <property type="project" value="UniProtKB-SubCell"/>
</dbReference>
<dbReference type="InterPro" id="IPR002347">
    <property type="entry name" value="SDR_fam"/>
</dbReference>
<dbReference type="PANTHER" id="PTHR24320:SF264">
    <property type="entry name" value="DEHYDROGENASE_REDUCTASE SDR FAMILY MEMBER ON CHROMOSOME X"/>
    <property type="match status" value="1"/>
</dbReference>
<dbReference type="EC" id="1.1.1.441" evidence="17"/>
<evidence type="ECO:0000256" key="15">
    <source>
        <dbReference type="ARBA" id="ARBA00093233"/>
    </source>
</evidence>
<comment type="caution">
    <text evidence="19">The sequence shown here is derived from an EMBL/GenBank/DDBJ whole genome shotgun (WGS) entry which is preliminary data.</text>
</comment>
<keyword evidence="8" id="KW-0560">Oxidoreductase</keyword>
<evidence type="ECO:0000256" key="12">
    <source>
        <dbReference type="ARBA" id="ARBA00082366"/>
    </source>
</evidence>
<comment type="catalytic activity">
    <reaction evidence="13">
        <text>a di-trans,poly-cis-dolichol + NAD(+) = a di-trans,poly-cis-dolichal + NADH + H(+)</text>
        <dbReference type="Rhea" id="RHEA:80735"/>
        <dbReference type="Rhea" id="RHEA-COMP:19495"/>
        <dbReference type="Rhea" id="RHEA-COMP:19537"/>
        <dbReference type="ChEBI" id="CHEBI:15378"/>
        <dbReference type="ChEBI" id="CHEBI:16091"/>
        <dbReference type="ChEBI" id="CHEBI:57540"/>
        <dbReference type="ChEBI" id="CHEBI:57945"/>
        <dbReference type="ChEBI" id="CHEBI:231637"/>
        <dbReference type="EC" id="1.1.1.441"/>
    </reaction>
    <physiologicalReaction direction="right-to-left" evidence="13">
        <dbReference type="Rhea" id="RHEA:80737"/>
    </physiologicalReaction>
</comment>
<reference evidence="19" key="1">
    <citation type="submission" date="2022-02" db="EMBL/GenBank/DDBJ databases">
        <title>Atlantic sturgeon de novo genome assembly.</title>
        <authorList>
            <person name="Stock M."/>
            <person name="Klopp C."/>
            <person name="Guiguen Y."/>
            <person name="Cabau C."/>
            <person name="Parinello H."/>
            <person name="Santidrian Yebra-Pimentel E."/>
            <person name="Kuhl H."/>
            <person name="Dirks R.P."/>
            <person name="Guessner J."/>
            <person name="Wuertz S."/>
            <person name="Du K."/>
            <person name="Schartl M."/>
        </authorList>
    </citation>
    <scope>NUCLEOTIDE SEQUENCE</scope>
    <source>
        <strain evidence="19">STURGEONOMICS-FGT-2020</strain>
        <tissue evidence="19">Whole blood</tissue>
    </source>
</reference>
<evidence type="ECO:0000256" key="1">
    <source>
        <dbReference type="ARBA" id="ARBA00004502"/>
    </source>
</evidence>
<accession>A0AAD8DF13</accession>